<dbReference type="Gene3D" id="3.90.1720.30">
    <property type="entry name" value="PPPDE domains"/>
    <property type="match status" value="1"/>
</dbReference>
<reference evidence="7" key="1">
    <citation type="submission" date="2023-11" db="UniProtKB">
        <authorList>
            <consortium name="WormBaseParasite"/>
        </authorList>
    </citation>
    <scope>IDENTIFICATION</scope>
</reference>
<feature type="domain" description="PPPDE" evidence="5">
    <location>
        <begin position="51"/>
        <end position="195"/>
    </location>
</feature>
<protein>
    <recommendedName>
        <fullName evidence="5">PPPDE domain-containing protein</fullName>
    </recommendedName>
</protein>
<dbReference type="PANTHER" id="PTHR12378">
    <property type="entry name" value="DESUMOYLATING ISOPEPTIDASE"/>
    <property type="match status" value="1"/>
</dbReference>
<feature type="region of interest" description="Disordered" evidence="4">
    <location>
        <begin position="18"/>
        <end position="45"/>
    </location>
</feature>
<dbReference type="WBParaSite" id="SMRG1_24240.2">
    <property type="protein sequence ID" value="SMRG1_24240.2"/>
    <property type="gene ID" value="SMRG1_24240"/>
</dbReference>
<dbReference type="AlphaFoldDB" id="A0AA84ZDB8"/>
<evidence type="ECO:0000256" key="2">
    <source>
        <dbReference type="ARBA" id="ARBA00022670"/>
    </source>
</evidence>
<dbReference type="InterPro" id="IPR042266">
    <property type="entry name" value="PPPDE_sf"/>
</dbReference>
<evidence type="ECO:0000313" key="6">
    <source>
        <dbReference type="Proteomes" id="UP000050790"/>
    </source>
</evidence>
<keyword evidence="3" id="KW-0378">Hydrolase</keyword>
<dbReference type="GO" id="GO:0016579">
    <property type="term" value="P:protein deubiquitination"/>
    <property type="evidence" value="ECO:0007669"/>
    <property type="project" value="TreeGrafter"/>
</dbReference>
<evidence type="ECO:0000313" key="7">
    <source>
        <dbReference type="WBParaSite" id="SMRG1_24240.2"/>
    </source>
</evidence>
<dbReference type="InterPro" id="IPR008580">
    <property type="entry name" value="PPPDE_dom"/>
</dbReference>
<comment type="similarity">
    <text evidence="1">Belongs to the DeSI family.</text>
</comment>
<evidence type="ECO:0000256" key="3">
    <source>
        <dbReference type="ARBA" id="ARBA00022801"/>
    </source>
</evidence>
<dbReference type="Pfam" id="PF05903">
    <property type="entry name" value="Peptidase_C97"/>
    <property type="match status" value="1"/>
</dbReference>
<organism evidence="6 7">
    <name type="scientific">Schistosoma margrebowiei</name>
    <dbReference type="NCBI Taxonomy" id="48269"/>
    <lineage>
        <taxon>Eukaryota</taxon>
        <taxon>Metazoa</taxon>
        <taxon>Spiralia</taxon>
        <taxon>Lophotrochozoa</taxon>
        <taxon>Platyhelminthes</taxon>
        <taxon>Trematoda</taxon>
        <taxon>Digenea</taxon>
        <taxon>Strigeidida</taxon>
        <taxon>Schistosomatoidea</taxon>
        <taxon>Schistosomatidae</taxon>
        <taxon>Schistosoma</taxon>
    </lineage>
</organism>
<dbReference type="Proteomes" id="UP000050790">
    <property type="component" value="Unassembled WGS sequence"/>
</dbReference>
<accession>A0AA84ZDB8</accession>
<name>A0AA84ZDB8_9TREM</name>
<evidence type="ECO:0000256" key="4">
    <source>
        <dbReference type="SAM" id="MobiDB-lite"/>
    </source>
</evidence>
<keyword evidence="2" id="KW-0645">Protease</keyword>
<dbReference type="PANTHER" id="PTHR12378:SF80">
    <property type="entry name" value="IP06716P-RELATED"/>
    <property type="match status" value="1"/>
</dbReference>
<evidence type="ECO:0000256" key="1">
    <source>
        <dbReference type="ARBA" id="ARBA00008140"/>
    </source>
</evidence>
<sequence length="392" mass="45352">MYPVMGFWEKLRMKLDRVSSTQTSTSENHKTETNTTTPNCTTTHSTNPIPTPVTVNVYDMLWINDYVSSLGIGVYHTGVVVHGIEYSYGGHPLTNSGVFSMLPKDSAYLGENYSYKVTLSMGYTDFTASDVPLLLESITTDYRGDQYHLLNKNCNHFSDTFVQLLCGRSLPKWINRLATIGSKLPFIERTLPIEWLKPHQQINNHINKIEQYDNNIECIEQSNHLNIQTTSLPNIRRISTIERLQNCVHRFHKGNIHKHEQNHHHPHHSHHLINSIKSDTYSLIDIPLNNKTQIDYDLYLYLTQFKTFYKSNSNNEYNKKINSSVTMTTNTWNMNTTNHCIINNQFSNNLLTNRIISSYGISLPSLSLNHFDYSHQSIKRSQSIEFDNIYQK</sequence>
<dbReference type="GO" id="GO:0006508">
    <property type="term" value="P:proteolysis"/>
    <property type="evidence" value="ECO:0007669"/>
    <property type="project" value="UniProtKB-KW"/>
</dbReference>
<dbReference type="PROSITE" id="PS51858">
    <property type="entry name" value="PPPDE"/>
    <property type="match status" value="1"/>
</dbReference>
<feature type="compositionally biased region" description="Low complexity" evidence="4">
    <location>
        <begin position="33"/>
        <end position="45"/>
    </location>
</feature>
<proteinExistence type="inferred from homology"/>
<evidence type="ECO:0000259" key="5">
    <source>
        <dbReference type="PROSITE" id="PS51858"/>
    </source>
</evidence>
<dbReference type="SMART" id="SM01179">
    <property type="entry name" value="DUF862"/>
    <property type="match status" value="1"/>
</dbReference>
<dbReference type="GO" id="GO:0101005">
    <property type="term" value="F:deubiquitinase activity"/>
    <property type="evidence" value="ECO:0007669"/>
    <property type="project" value="TreeGrafter"/>
</dbReference>